<dbReference type="SUPFAM" id="SSF51556">
    <property type="entry name" value="Metallo-dependent hydrolases"/>
    <property type="match status" value="1"/>
</dbReference>
<comment type="similarity">
    <text evidence="1">Belongs to the metallo-dependent hydrolases superfamily.</text>
</comment>
<dbReference type="InterPro" id="IPR052350">
    <property type="entry name" value="Metallo-dep_Lactonases"/>
</dbReference>
<sequence length="277" mass="31843">MLIDSHHHLWTYSADQYPWINDQMSVLRRDFWTDELKTLAIENGVDGFVSVQARQTLEETETLLALAESEPLIKGVVGWVDFASDQVTAQLDRFADNRQLKGLRHVVQDEPDDRFILGADFNRGIRELAGRDLVYDVLIFARQLEPSIEFVRTHGDLPMVLDHIAKPTVKDGRVDARWESQIREIATLPNLSCKFSGVVTEVVDSCWDIETVRPYWEIVLDAFGPSRLMYGSDWPVCLLRTHYDHWLETVRSLAAELSSDEQQQIFGGTAKRIYHLE</sequence>
<dbReference type="Proteomes" id="UP000321353">
    <property type="component" value="Chromosome"/>
</dbReference>
<gene>
    <name evidence="3" type="ORF">Mal15_16150</name>
</gene>
<feature type="domain" description="Amidohydrolase-related" evidence="2">
    <location>
        <begin position="3"/>
        <end position="276"/>
    </location>
</feature>
<dbReference type="InterPro" id="IPR006680">
    <property type="entry name" value="Amidohydro-rel"/>
</dbReference>
<keyword evidence="3" id="KW-0378">Hydrolase</keyword>
<reference evidence="3 4" key="1">
    <citation type="submission" date="2019-02" db="EMBL/GenBank/DDBJ databases">
        <title>Planctomycetal bacteria perform biofilm scaping via a novel small molecule.</title>
        <authorList>
            <person name="Jeske O."/>
            <person name="Boedeker C."/>
            <person name="Wiegand S."/>
            <person name="Breitling P."/>
            <person name="Kallscheuer N."/>
            <person name="Jogler M."/>
            <person name="Rohde M."/>
            <person name="Petersen J."/>
            <person name="Medema M.H."/>
            <person name="Surup F."/>
            <person name="Jogler C."/>
        </authorList>
    </citation>
    <scope>NUCLEOTIDE SEQUENCE [LARGE SCALE GENOMIC DNA]</scope>
    <source>
        <strain evidence="3 4">Mal15</strain>
    </source>
</reference>
<dbReference type="Gene3D" id="3.20.20.140">
    <property type="entry name" value="Metal-dependent hydrolases"/>
    <property type="match status" value="1"/>
</dbReference>
<accession>A0A5B9MD76</accession>
<dbReference type="RefSeq" id="WP_147867229.1">
    <property type="nucleotide sequence ID" value="NZ_CP036264.1"/>
</dbReference>
<name>A0A5B9MD76_9BACT</name>
<evidence type="ECO:0000259" key="2">
    <source>
        <dbReference type="Pfam" id="PF04909"/>
    </source>
</evidence>
<protein>
    <submittedName>
        <fullName evidence="3">Amidohydrolase</fullName>
    </submittedName>
</protein>
<proteinExistence type="inferred from homology"/>
<evidence type="ECO:0000313" key="3">
    <source>
        <dbReference type="EMBL" id="QEF97574.1"/>
    </source>
</evidence>
<organism evidence="3 4">
    <name type="scientific">Stieleria maiorica</name>
    <dbReference type="NCBI Taxonomy" id="2795974"/>
    <lineage>
        <taxon>Bacteria</taxon>
        <taxon>Pseudomonadati</taxon>
        <taxon>Planctomycetota</taxon>
        <taxon>Planctomycetia</taxon>
        <taxon>Pirellulales</taxon>
        <taxon>Pirellulaceae</taxon>
        <taxon>Stieleria</taxon>
    </lineage>
</organism>
<evidence type="ECO:0000313" key="4">
    <source>
        <dbReference type="Proteomes" id="UP000321353"/>
    </source>
</evidence>
<dbReference type="AlphaFoldDB" id="A0A5B9MD76"/>
<dbReference type="GO" id="GO:0016787">
    <property type="term" value="F:hydrolase activity"/>
    <property type="evidence" value="ECO:0007669"/>
    <property type="project" value="UniProtKB-KW"/>
</dbReference>
<dbReference type="Pfam" id="PF04909">
    <property type="entry name" value="Amidohydro_2"/>
    <property type="match status" value="1"/>
</dbReference>
<dbReference type="KEGG" id="smam:Mal15_16150"/>
<dbReference type="PANTHER" id="PTHR43569">
    <property type="entry name" value="AMIDOHYDROLASE"/>
    <property type="match status" value="1"/>
</dbReference>
<evidence type="ECO:0000256" key="1">
    <source>
        <dbReference type="ARBA" id="ARBA00038310"/>
    </source>
</evidence>
<keyword evidence="4" id="KW-1185">Reference proteome</keyword>
<dbReference type="PANTHER" id="PTHR43569:SF2">
    <property type="entry name" value="AMIDOHYDROLASE-RELATED DOMAIN-CONTAINING PROTEIN"/>
    <property type="match status" value="1"/>
</dbReference>
<dbReference type="EMBL" id="CP036264">
    <property type="protein sequence ID" value="QEF97574.1"/>
    <property type="molecule type" value="Genomic_DNA"/>
</dbReference>
<dbReference type="InterPro" id="IPR032466">
    <property type="entry name" value="Metal_Hydrolase"/>
</dbReference>